<gene>
    <name evidence="2" type="ORF">DPMN_009435</name>
</gene>
<comment type="caution">
    <text evidence="2">The sequence shown here is derived from an EMBL/GenBank/DDBJ whole genome shotgun (WGS) entry which is preliminary data.</text>
</comment>
<feature type="region of interest" description="Disordered" evidence="1">
    <location>
        <begin position="74"/>
        <end position="150"/>
    </location>
</feature>
<dbReference type="AlphaFoldDB" id="A0A9D4MZL1"/>
<organism evidence="2 3">
    <name type="scientific">Dreissena polymorpha</name>
    <name type="common">Zebra mussel</name>
    <name type="synonym">Mytilus polymorpha</name>
    <dbReference type="NCBI Taxonomy" id="45954"/>
    <lineage>
        <taxon>Eukaryota</taxon>
        <taxon>Metazoa</taxon>
        <taxon>Spiralia</taxon>
        <taxon>Lophotrochozoa</taxon>
        <taxon>Mollusca</taxon>
        <taxon>Bivalvia</taxon>
        <taxon>Autobranchia</taxon>
        <taxon>Heteroconchia</taxon>
        <taxon>Euheterodonta</taxon>
        <taxon>Imparidentia</taxon>
        <taxon>Neoheterodontei</taxon>
        <taxon>Myida</taxon>
        <taxon>Dreissenoidea</taxon>
        <taxon>Dreissenidae</taxon>
        <taxon>Dreissena</taxon>
    </lineage>
</organism>
<keyword evidence="3" id="KW-1185">Reference proteome</keyword>
<accession>A0A9D4MZL1</accession>
<reference evidence="2" key="2">
    <citation type="submission" date="2020-11" db="EMBL/GenBank/DDBJ databases">
        <authorList>
            <person name="McCartney M.A."/>
            <person name="Auch B."/>
            <person name="Kono T."/>
            <person name="Mallez S."/>
            <person name="Becker A."/>
            <person name="Gohl D.M."/>
            <person name="Silverstein K.A.T."/>
            <person name="Koren S."/>
            <person name="Bechman K.B."/>
            <person name="Herman A."/>
            <person name="Abrahante J.E."/>
            <person name="Garbe J."/>
        </authorList>
    </citation>
    <scope>NUCLEOTIDE SEQUENCE</scope>
    <source>
        <strain evidence="2">Duluth1</strain>
        <tissue evidence="2">Whole animal</tissue>
    </source>
</reference>
<protein>
    <submittedName>
        <fullName evidence="2">Uncharacterized protein</fullName>
    </submittedName>
</protein>
<feature type="compositionally biased region" description="Gly residues" evidence="1">
    <location>
        <begin position="81"/>
        <end position="93"/>
    </location>
</feature>
<name>A0A9D4MZL1_DREPO</name>
<evidence type="ECO:0000313" key="3">
    <source>
        <dbReference type="Proteomes" id="UP000828390"/>
    </source>
</evidence>
<dbReference type="EMBL" id="JAIWYP010000001">
    <property type="protein sequence ID" value="KAH3885441.1"/>
    <property type="molecule type" value="Genomic_DNA"/>
</dbReference>
<sequence>MSTDQQWRDEVVFMQGCILTHRTVTAKYIKGSENPFIIHHIIASATLVEALISDDHSTRQHAYEYILSVLRQGKTSAGTPSDGGGGGGGGGKAVGDDDCDYDKDCIADTNNSDDDNDDHDSGEDDSDGKDGEDGDNDDGDCGNYDPVNDN</sequence>
<dbReference type="Proteomes" id="UP000828390">
    <property type="component" value="Unassembled WGS sequence"/>
</dbReference>
<feature type="compositionally biased region" description="Acidic residues" evidence="1">
    <location>
        <begin position="111"/>
        <end position="140"/>
    </location>
</feature>
<evidence type="ECO:0000256" key="1">
    <source>
        <dbReference type="SAM" id="MobiDB-lite"/>
    </source>
</evidence>
<reference evidence="2" key="1">
    <citation type="journal article" date="2019" name="bioRxiv">
        <title>The Genome of the Zebra Mussel, Dreissena polymorpha: A Resource for Invasive Species Research.</title>
        <authorList>
            <person name="McCartney M.A."/>
            <person name="Auch B."/>
            <person name="Kono T."/>
            <person name="Mallez S."/>
            <person name="Zhang Y."/>
            <person name="Obille A."/>
            <person name="Becker A."/>
            <person name="Abrahante J.E."/>
            <person name="Garbe J."/>
            <person name="Badalamenti J.P."/>
            <person name="Herman A."/>
            <person name="Mangelson H."/>
            <person name="Liachko I."/>
            <person name="Sullivan S."/>
            <person name="Sone E.D."/>
            <person name="Koren S."/>
            <person name="Silverstein K.A.T."/>
            <person name="Beckman K.B."/>
            <person name="Gohl D.M."/>
        </authorList>
    </citation>
    <scope>NUCLEOTIDE SEQUENCE</scope>
    <source>
        <strain evidence="2">Duluth1</strain>
        <tissue evidence="2">Whole animal</tissue>
    </source>
</reference>
<evidence type="ECO:0000313" key="2">
    <source>
        <dbReference type="EMBL" id="KAH3885441.1"/>
    </source>
</evidence>
<proteinExistence type="predicted"/>
<feature type="compositionally biased region" description="Low complexity" evidence="1">
    <location>
        <begin position="141"/>
        <end position="150"/>
    </location>
</feature>